<reference evidence="2 3" key="1">
    <citation type="submission" date="2020-05" db="EMBL/GenBank/DDBJ databases">
        <title>Identification and distribution of gene clusters putatively required for synthesis of sphingolipid metabolism inhibitors in phylogenetically diverse species of the filamentous fungus Fusarium.</title>
        <authorList>
            <person name="Kim H.-S."/>
            <person name="Busman M."/>
            <person name="Brown D.W."/>
            <person name="Divon H."/>
            <person name="Uhlig S."/>
            <person name="Proctor R.H."/>
        </authorList>
    </citation>
    <scope>NUCLEOTIDE SEQUENCE [LARGE SCALE GENOMIC DNA]</scope>
    <source>
        <strain evidence="2 3">NRRL 25211</strain>
    </source>
</reference>
<sequence length="1280" mass="142659">MLAHIEGIKGSVFPPSIRSNPHPHPRPTPLAISSQPIVTLRQKSRLALVASRSLASASGQERRAQKSAEDEAAKAEARKKGKTAYFTVNIIKGTTMRFQWKDKKGIIWSVDDVTFKPGWDLDRVEFEAKLAYDTYWDSESGQYRHLGIPPTQTPSLPNIDVSIQPTAGRGSRALAQYLHASNARGFENTNPSRVFGPFSEFARNILETNKKEWPGVVQAWEEKRNDPDAFAVNITKHKQAFRKLMEHAVSHIGLAIATPVSLVEAVTACDGGPQGNGPQGNIGPQGNGSPQGNIGPQGNGPLGNGGHELPEYIDPELTQEHVLRDIHVLPDRPAGQHVTKHTQLTSHEKVMLFLVFQRLRDTANPPYRLTVSDWQSFFNALFDNWNSRFDPPADPELPARQSKQTQLDVATLNQDHPPSMARQRAGDAAGGNLRYLELFSDFATFEKQERKLFPDLAAFRYRKELPGGITDDEGEGNERQTLSCRALSDSDELTAEIVSNDHSVANFRDPDSFANTHAVLTAREKDIIFVMLQPIRKTAEPPFRLTWGYWNSILKKLFDDWNTKLQAPLNPFLPDRIKEHTYIKGGTLKSDQPLPNSKRRACRTVPQDYRTRGAEARIGVYINPDTNSISFPWTRHERKPCQRLKCHIQGRENRSRSPSGREQSSSSLEIWFLPEEPFEHHNWSDILANLQVSANPYAEYLTDVRSKYTDLTHKNIGALDPDSRPDRATPSTAFFFGGEHRTVTLIAEPSSFRIRSLHAWQPQDDDLETYGIPAGGTLKGHHLVHYMDPEIASGVPDAGSSCTFFMDISWRDRQLRKADLTPQQIARITRDLTNRFHFAEQKFINVGASIEQKIQTAAESDDTDRVEYLEENKKRKYLEAFVTTAAEPIYHLLKGPSAKAAADLPDQPPSLQRAATAEALSLDLRRRDGEDDLVYCFTPSSRSTGPQVSRSPIWTSRNQDPGSCDYCRAKLPYPGVEVNLYHRPEETTARTECNAITNINARAKSVNETIVGGFWKFPGLARACAEEKFDGEVKGLVERLKETPYGYAFVTGVFASQSELTVAVGSESITSDKPESDKPESVTSDKPDPVASDKPESTGWMDDDNDDACSETSFCSAVSYLAVGPGSDQLEQEHIIGARSFDIRDDTTLPSDHRVLPTKGGPNLEFDGLRSLVDSPEYTQMMAISQGSGSSNMSVDELACVLKLRSERQGSIPLQLAAMIDGNPPASVPISISLNQDRFEQTYKEQVFWLYFDHSPANFRNLLIGHNEISHPISAIGDTV</sequence>
<accession>A0A8H5KVH7</accession>
<proteinExistence type="predicted"/>
<dbReference type="AlphaFoldDB" id="A0A8H5KVH7"/>
<dbReference type="Proteomes" id="UP000544095">
    <property type="component" value="Unassembled WGS sequence"/>
</dbReference>
<comment type="caution">
    <text evidence="2">The sequence shown here is derived from an EMBL/GenBank/DDBJ whole genome shotgun (WGS) entry which is preliminary data.</text>
</comment>
<evidence type="ECO:0000313" key="3">
    <source>
        <dbReference type="Proteomes" id="UP000544095"/>
    </source>
</evidence>
<dbReference type="EMBL" id="JAAOAR010000472">
    <property type="protein sequence ID" value="KAF5581355.1"/>
    <property type="molecule type" value="Genomic_DNA"/>
</dbReference>
<gene>
    <name evidence="2" type="ORF">FPANT_8968</name>
</gene>
<feature type="region of interest" description="Disordered" evidence="1">
    <location>
        <begin position="59"/>
        <end position="78"/>
    </location>
</feature>
<evidence type="ECO:0000256" key="1">
    <source>
        <dbReference type="SAM" id="MobiDB-lite"/>
    </source>
</evidence>
<name>A0A8H5KVH7_9HYPO</name>
<protein>
    <submittedName>
        <fullName evidence="2">Uncharacterized protein</fullName>
    </submittedName>
</protein>
<evidence type="ECO:0000313" key="2">
    <source>
        <dbReference type="EMBL" id="KAF5581355.1"/>
    </source>
</evidence>
<feature type="region of interest" description="Disordered" evidence="1">
    <location>
        <begin position="1066"/>
        <end position="1106"/>
    </location>
</feature>
<feature type="region of interest" description="Disordered" evidence="1">
    <location>
        <begin position="271"/>
        <end position="311"/>
    </location>
</feature>
<feature type="compositionally biased region" description="Basic and acidic residues" evidence="1">
    <location>
        <begin position="1070"/>
        <end position="1096"/>
    </location>
</feature>
<feature type="compositionally biased region" description="Gly residues" evidence="1">
    <location>
        <begin position="272"/>
        <end position="286"/>
    </location>
</feature>
<keyword evidence="3" id="KW-1185">Reference proteome</keyword>
<feature type="compositionally biased region" description="Basic and acidic residues" evidence="1">
    <location>
        <begin position="60"/>
        <end position="78"/>
    </location>
</feature>
<organism evidence="2 3">
    <name type="scientific">Fusarium pseudoanthophilum</name>
    <dbReference type="NCBI Taxonomy" id="48495"/>
    <lineage>
        <taxon>Eukaryota</taxon>
        <taxon>Fungi</taxon>
        <taxon>Dikarya</taxon>
        <taxon>Ascomycota</taxon>
        <taxon>Pezizomycotina</taxon>
        <taxon>Sordariomycetes</taxon>
        <taxon>Hypocreomycetidae</taxon>
        <taxon>Hypocreales</taxon>
        <taxon>Nectriaceae</taxon>
        <taxon>Fusarium</taxon>
        <taxon>Fusarium fujikuroi species complex</taxon>
    </lineage>
</organism>
<feature type="compositionally biased region" description="Gly residues" evidence="1">
    <location>
        <begin position="295"/>
        <end position="306"/>
    </location>
</feature>